<proteinExistence type="predicted"/>
<dbReference type="Proteomes" id="UP000473574">
    <property type="component" value="Unassembled WGS sequence"/>
</dbReference>
<evidence type="ECO:0000313" key="1">
    <source>
        <dbReference type="EMBL" id="NEZ64655.1"/>
    </source>
</evidence>
<protein>
    <submittedName>
        <fullName evidence="1">Sigma-70 family RNA polymerase sigma factor</fullName>
    </submittedName>
</protein>
<sequence length="232" mass="26635">MLQSTYSGIYVLVTVNLMSESPNDPLRKQVDEAKRHPAGSRERLKALAKLISLLKSSGKLSRPHRGKFQGFYKEIYDDALNRTFTYVCDRIDTYSSEKGTVLAWVNFYLGTRFFNEASREFMRTRPGGAGSDVQCLSLDDLDVPTPNALSHGKSLLEDLIEYIREDPGGVFKDRHVQGHPQANFQYIALQRLEYRARWEELADELGISAQTLSSFYQRSFQHFKQKIRDDLL</sequence>
<comment type="caution">
    <text evidence="1">The sequence shown here is derived from an EMBL/GenBank/DDBJ whole genome shotgun (WGS) entry which is preliminary data.</text>
</comment>
<reference evidence="1 2" key="1">
    <citation type="journal article" date="2020" name="Microb. Ecol.">
        <title>Ecogenomics of the Marine Benthic Filamentous Cyanobacterium Adonisia.</title>
        <authorList>
            <person name="Walter J.M."/>
            <person name="Coutinho F.H."/>
            <person name="Leomil L."/>
            <person name="Hargreaves P.I."/>
            <person name="Campeao M.E."/>
            <person name="Vieira V.V."/>
            <person name="Silva B.S."/>
            <person name="Fistarol G.O."/>
            <person name="Salomon P.S."/>
            <person name="Sawabe T."/>
            <person name="Mino S."/>
            <person name="Hosokawa M."/>
            <person name="Miyashita H."/>
            <person name="Maruyama F."/>
            <person name="van Verk M.C."/>
            <person name="Dutilh B.E."/>
            <person name="Thompson C.C."/>
            <person name="Thompson F.L."/>
        </authorList>
    </citation>
    <scope>NUCLEOTIDE SEQUENCE [LARGE SCALE GENOMIC DNA]</scope>
    <source>
        <strain evidence="1 2">CCMR0082</strain>
    </source>
</reference>
<organism evidence="1 2">
    <name type="scientific">Adonisia turfae CCMR0082</name>
    <dbReference type="NCBI Taxonomy" id="2304604"/>
    <lineage>
        <taxon>Bacteria</taxon>
        <taxon>Bacillati</taxon>
        <taxon>Cyanobacteriota</taxon>
        <taxon>Adonisia</taxon>
        <taxon>Adonisia turfae</taxon>
    </lineage>
</organism>
<accession>A0A6M0S842</accession>
<dbReference type="EMBL" id="QZCE01000002">
    <property type="protein sequence ID" value="NEZ64655.1"/>
    <property type="molecule type" value="Genomic_DNA"/>
</dbReference>
<evidence type="ECO:0000313" key="2">
    <source>
        <dbReference type="Proteomes" id="UP000473574"/>
    </source>
</evidence>
<name>A0A6M0S842_9CYAN</name>
<dbReference type="AlphaFoldDB" id="A0A6M0S842"/>
<gene>
    <name evidence="1" type="ORF">D0962_17985</name>
</gene>